<dbReference type="GO" id="GO:0019285">
    <property type="term" value="P:glycine betaine biosynthetic process from choline"/>
    <property type="evidence" value="ECO:0007669"/>
    <property type="project" value="UniProtKB-UniRule"/>
</dbReference>
<dbReference type="EMBL" id="FZLN01000001">
    <property type="protein sequence ID" value="SNQ28298.1"/>
    <property type="molecule type" value="Genomic_DNA"/>
</dbReference>
<dbReference type="InterPro" id="IPR050624">
    <property type="entry name" value="HTH-type_Tx_Regulator"/>
</dbReference>
<keyword evidence="11" id="KW-1185">Reference proteome</keyword>
<evidence type="ECO:0000256" key="8">
    <source>
        <dbReference type="PROSITE-ProRule" id="PRU00335"/>
    </source>
</evidence>
<reference evidence="11" key="1">
    <citation type="submission" date="2017-06" db="EMBL/GenBank/DDBJ databases">
        <authorList>
            <person name="Varghese N."/>
            <person name="Submissions S."/>
        </authorList>
    </citation>
    <scope>NUCLEOTIDE SEQUENCE [LARGE SCALE GENOMIC DNA]</scope>
    <source>
        <strain evidence="11">ANC 5114</strain>
    </source>
</reference>
<evidence type="ECO:0000256" key="3">
    <source>
        <dbReference type="ARBA" id="ARBA00023015"/>
    </source>
</evidence>
<dbReference type="PROSITE" id="PS01081">
    <property type="entry name" value="HTH_TETR_1"/>
    <property type="match status" value="1"/>
</dbReference>
<name>A0A217ECS2_9GAMM</name>
<dbReference type="GO" id="GO:0003700">
    <property type="term" value="F:DNA-binding transcription factor activity"/>
    <property type="evidence" value="ECO:0007669"/>
    <property type="project" value="UniProtKB-UniRule"/>
</dbReference>
<comment type="function">
    <text evidence="7">Repressor involved in choline regulation of the bet genes.</text>
</comment>
<keyword evidence="2 7" id="KW-0678">Repressor</keyword>
<evidence type="ECO:0000256" key="2">
    <source>
        <dbReference type="ARBA" id="ARBA00022491"/>
    </source>
</evidence>
<dbReference type="PRINTS" id="PR00455">
    <property type="entry name" value="HTHTETR"/>
</dbReference>
<evidence type="ECO:0000256" key="6">
    <source>
        <dbReference type="ARBA" id="ARBA00024936"/>
    </source>
</evidence>
<dbReference type="InterPro" id="IPR036271">
    <property type="entry name" value="Tet_transcr_reg_TetR-rel_C_sf"/>
</dbReference>
<dbReference type="AlphaFoldDB" id="A0A217ECS2"/>
<dbReference type="InterPro" id="IPR017757">
    <property type="entry name" value="Tscrpt_rep_BetI"/>
</dbReference>
<dbReference type="SUPFAM" id="SSF48498">
    <property type="entry name" value="Tetracyclin repressor-like, C-terminal domain"/>
    <property type="match status" value="1"/>
</dbReference>
<evidence type="ECO:0000313" key="11">
    <source>
        <dbReference type="Proteomes" id="UP000243463"/>
    </source>
</evidence>
<evidence type="ECO:0000259" key="9">
    <source>
        <dbReference type="PROSITE" id="PS50977"/>
    </source>
</evidence>
<comment type="function">
    <text evidence="6">Repressor involved in the biosynthesis of the osmoprotectant glycine betaine. It represses transcription of the choline transporter BetT and the genes of BetAB involved in the synthesis of glycine betaine.</text>
</comment>
<keyword evidence="4 7" id="KW-0238">DNA-binding</keyword>
<gene>
    <name evidence="7" type="primary">betI</name>
    <name evidence="10" type="ORF">SAMN05444584_0212</name>
</gene>
<comment type="pathway">
    <text evidence="1 7">Amine and polyamine biosynthesis; betaine biosynthesis via choline pathway [regulation].</text>
</comment>
<evidence type="ECO:0000313" key="10">
    <source>
        <dbReference type="EMBL" id="SNQ28298.1"/>
    </source>
</evidence>
<dbReference type="HAMAP" id="MF_00768">
    <property type="entry name" value="HTH_type_BetI"/>
    <property type="match status" value="1"/>
</dbReference>
<dbReference type="InterPro" id="IPR009057">
    <property type="entry name" value="Homeodomain-like_sf"/>
</dbReference>
<keyword evidence="5 7" id="KW-0804">Transcription</keyword>
<evidence type="ECO:0000256" key="5">
    <source>
        <dbReference type="ARBA" id="ARBA00023163"/>
    </source>
</evidence>
<dbReference type="PANTHER" id="PTHR43479:SF11">
    <property type="entry name" value="ACREF_ENVCD OPERON REPRESSOR-RELATED"/>
    <property type="match status" value="1"/>
</dbReference>
<dbReference type="PROSITE" id="PS50977">
    <property type="entry name" value="HTH_TETR_2"/>
    <property type="match status" value="1"/>
</dbReference>
<dbReference type="NCBIfam" id="TIGR03384">
    <property type="entry name" value="betaine_BetI"/>
    <property type="match status" value="1"/>
</dbReference>
<keyword evidence="3 7" id="KW-0805">Transcription regulation</keyword>
<evidence type="ECO:0000256" key="1">
    <source>
        <dbReference type="ARBA" id="ARBA00004719"/>
    </source>
</evidence>
<dbReference type="Pfam" id="PF00440">
    <property type="entry name" value="TetR_N"/>
    <property type="match status" value="1"/>
</dbReference>
<dbReference type="GO" id="GO:0003677">
    <property type="term" value="F:DNA binding"/>
    <property type="evidence" value="ECO:0007669"/>
    <property type="project" value="UniProtKB-UniRule"/>
</dbReference>
<evidence type="ECO:0000256" key="4">
    <source>
        <dbReference type="ARBA" id="ARBA00023125"/>
    </source>
</evidence>
<dbReference type="Gene3D" id="1.10.357.10">
    <property type="entry name" value="Tetracycline Repressor, domain 2"/>
    <property type="match status" value="1"/>
</dbReference>
<dbReference type="UniPathway" id="UPA00529"/>
<dbReference type="InterPro" id="IPR001647">
    <property type="entry name" value="HTH_TetR"/>
</dbReference>
<dbReference type="InterPro" id="IPR039538">
    <property type="entry name" value="BetI_C"/>
</dbReference>
<dbReference type="Pfam" id="PF13977">
    <property type="entry name" value="TetR_C_6"/>
    <property type="match status" value="1"/>
</dbReference>
<protein>
    <recommendedName>
        <fullName evidence="7">HTH-type transcriptional regulator BetI</fullName>
    </recommendedName>
</protein>
<organism evidence="10 11">
    <name type="scientific">Acinetobacter apis</name>
    <dbReference type="NCBI Taxonomy" id="1229165"/>
    <lineage>
        <taxon>Bacteria</taxon>
        <taxon>Pseudomonadati</taxon>
        <taxon>Pseudomonadota</taxon>
        <taxon>Gammaproteobacteria</taxon>
        <taxon>Moraxellales</taxon>
        <taxon>Moraxellaceae</taxon>
        <taxon>Acinetobacter</taxon>
    </lineage>
</organism>
<dbReference type="PANTHER" id="PTHR43479">
    <property type="entry name" value="ACREF/ENVCD OPERON REPRESSOR-RELATED"/>
    <property type="match status" value="1"/>
</dbReference>
<sequence length="216" mass="24759">MSSSLFETKHFMNMSRVKPEHIRREQIIDAAFDVIYNIGLTNTTIAKIAKQAGLSTGIVSHYFGDKQGLINACMRGMLNELRTQTEQYKAKVSQNPVDLIKAIIDSNFDSSQTNAKAMRLWLEFWTASMHTPELGRLQRINDQRSYSNLKYHFLKLIPEPQANIAAHGLAALIDGLWLRASLMGRQDHFDVEQSRLIAYNYLNTQIHLYQELQENS</sequence>
<dbReference type="InterPro" id="IPR023772">
    <property type="entry name" value="DNA-bd_HTH_TetR-type_CS"/>
</dbReference>
<proteinExistence type="inferred from homology"/>
<accession>A0A217ECS2</accession>
<dbReference type="SUPFAM" id="SSF46689">
    <property type="entry name" value="Homeodomain-like"/>
    <property type="match status" value="1"/>
</dbReference>
<feature type="domain" description="HTH tetR-type" evidence="9">
    <location>
        <begin position="21"/>
        <end position="81"/>
    </location>
</feature>
<dbReference type="Proteomes" id="UP000243463">
    <property type="component" value="Unassembled WGS sequence"/>
</dbReference>
<dbReference type="NCBIfam" id="NF001978">
    <property type="entry name" value="PRK00767.1"/>
    <property type="match status" value="1"/>
</dbReference>
<evidence type="ECO:0000256" key="7">
    <source>
        <dbReference type="HAMAP-Rule" id="MF_00768"/>
    </source>
</evidence>
<feature type="DNA-binding region" description="H-T-H motif" evidence="7 8">
    <location>
        <begin position="44"/>
        <end position="63"/>
    </location>
</feature>
<dbReference type="GO" id="GO:0045892">
    <property type="term" value="P:negative regulation of DNA-templated transcription"/>
    <property type="evidence" value="ECO:0007669"/>
    <property type="project" value="UniProtKB-UniRule"/>
</dbReference>